<dbReference type="RefSeq" id="WP_143152239.1">
    <property type="nucleotide sequence ID" value="NZ_FQUT01000001.1"/>
</dbReference>
<proteinExistence type="predicted"/>
<dbReference type="AlphaFoldDB" id="A0A1M4TKX2"/>
<name>A0A1M4TKX2_9FLAO</name>
<dbReference type="Proteomes" id="UP000184518">
    <property type="component" value="Unassembled WGS sequence"/>
</dbReference>
<dbReference type="OrthoDB" id="1360978at2"/>
<organism evidence="1 2">
    <name type="scientific">Chryseobacterium arachidis</name>
    <dbReference type="NCBI Taxonomy" id="1416778"/>
    <lineage>
        <taxon>Bacteria</taxon>
        <taxon>Pseudomonadati</taxon>
        <taxon>Bacteroidota</taxon>
        <taxon>Flavobacteriia</taxon>
        <taxon>Flavobacteriales</taxon>
        <taxon>Weeksellaceae</taxon>
        <taxon>Chryseobacterium group</taxon>
        <taxon>Chryseobacterium</taxon>
    </lineage>
</organism>
<gene>
    <name evidence="1" type="ORF">SAMN05443633_101263</name>
</gene>
<dbReference type="EMBL" id="FQUT01000001">
    <property type="protein sequence ID" value="SHE45110.1"/>
    <property type="molecule type" value="Genomic_DNA"/>
</dbReference>
<reference evidence="2" key="1">
    <citation type="submission" date="2016-11" db="EMBL/GenBank/DDBJ databases">
        <authorList>
            <person name="Varghese N."/>
            <person name="Submissions S."/>
        </authorList>
    </citation>
    <scope>NUCLEOTIDE SEQUENCE [LARGE SCALE GENOMIC DNA]</scope>
    <source>
        <strain evidence="2">DSM 27619</strain>
    </source>
</reference>
<sequence>MKSLYMGIIFLSFFQVKAQQNIILQALEGEVPVPAFTITSCTVSTDGYLGVGLPAASADITARQVISVNVIVPGPYTFTTGAVNGVTFSASGTFTNPGLQNVTLNGTGIPVDYTIGNGTFTYTVTNTNGTNAGSCNFTRKVYVPDQNYTGTIRNDGLHRFLYKVILGPGGNDWLQTNLGSHYNNVDHPSFNPEAFATGVDDYRAFGSLFQLGRNSDGHELVNWTSATTAVTTDLSNTASPAPTPTTTPVNTGLFYTSTDANYTPGITFGNWYGLAALDVTAGRRIVGPGKPCPTGFMIALNVTNTLTPATAPNYYGVDSNAGSAYWIGNTLKLVAPKVYRNGGTGNLTAYNRRLMRQNEETSIPVDNPVISPEYVIEGGIMTIPSGDPSYHRDRRISETWNTATENFDPRGSLDGYPVRCVKR</sequence>
<protein>
    <submittedName>
        <fullName evidence="1">Uncharacterized protein</fullName>
    </submittedName>
</protein>
<evidence type="ECO:0000313" key="2">
    <source>
        <dbReference type="Proteomes" id="UP000184518"/>
    </source>
</evidence>
<accession>A0A1M4TKX2</accession>
<dbReference type="STRING" id="1416778.SAMN05443633_101263"/>
<keyword evidence="2" id="KW-1185">Reference proteome</keyword>
<evidence type="ECO:0000313" key="1">
    <source>
        <dbReference type="EMBL" id="SHE45110.1"/>
    </source>
</evidence>